<evidence type="ECO:0000313" key="2">
    <source>
        <dbReference type="Proteomes" id="UP000184172"/>
    </source>
</evidence>
<evidence type="ECO:0000313" key="1">
    <source>
        <dbReference type="EMBL" id="SHJ83956.1"/>
    </source>
</evidence>
<dbReference type="Proteomes" id="UP000184172">
    <property type="component" value="Unassembled WGS sequence"/>
</dbReference>
<keyword evidence="2" id="KW-1185">Reference proteome</keyword>
<dbReference type="OrthoDB" id="1120343at2"/>
<gene>
    <name evidence="1" type="ORF">SAMN04487908_1282</name>
</gene>
<dbReference type="AlphaFoldDB" id="A0A1M6MKN4"/>
<sequence>MRITIILIILILASGFTFLDIAPNPIDAKGIYTKEECKIQMQSEVVEVDIYDGYSIVNCKFSMHNKGEETSLEIGFPEMNFQYWSIGGYEETDKSKFKITVDNNKLTSNDIKVPEELEELYQEFINIQKMEREYINLKDSIYSSYNIKERKDGSKIYKNPEDFKQVTTIIDSLSTLHFNNTAHSSSLYAQFDEKVRNGVFPWYVWDVNFKENERKEITVSYRMPIGLGYGGKYRYFSYLLNTGKGWYEEIENAKVILNLHDVPLENIEKIEPKGYEFDESDKVISWEFKNLEPTEEDDIYLEFFIKKERKQFERYMKKKRRKINRN</sequence>
<evidence type="ECO:0008006" key="3">
    <source>
        <dbReference type="Google" id="ProtNLM"/>
    </source>
</evidence>
<accession>A0A1M6MKN4</accession>
<dbReference type="EMBL" id="FQYV01000028">
    <property type="protein sequence ID" value="SHJ83956.1"/>
    <property type="molecule type" value="Genomic_DNA"/>
</dbReference>
<protein>
    <recommendedName>
        <fullName evidence="3">DUF4424 domain-containing protein</fullName>
    </recommendedName>
</protein>
<organism evidence="1 2">
    <name type="scientific">Aequorivita viscosa</name>
    <dbReference type="NCBI Taxonomy" id="797419"/>
    <lineage>
        <taxon>Bacteria</taxon>
        <taxon>Pseudomonadati</taxon>
        <taxon>Bacteroidota</taxon>
        <taxon>Flavobacteriia</taxon>
        <taxon>Flavobacteriales</taxon>
        <taxon>Flavobacteriaceae</taxon>
        <taxon>Aequorivita</taxon>
    </lineage>
</organism>
<proteinExistence type="predicted"/>
<reference evidence="2" key="1">
    <citation type="submission" date="2016-11" db="EMBL/GenBank/DDBJ databases">
        <authorList>
            <person name="Varghese N."/>
            <person name="Submissions S."/>
        </authorList>
    </citation>
    <scope>NUCLEOTIDE SEQUENCE [LARGE SCALE GENOMIC DNA]</scope>
    <source>
        <strain evidence="2">DSM 26349</strain>
    </source>
</reference>
<dbReference type="RefSeq" id="WP_073220999.1">
    <property type="nucleotide sequence ID" value="NZ_FNNS01000038.1"/>
</dbReference>
<dbReference type="STRING" id="797419.SAMN05216556_13820"/>
<name>A0A1M6MKN4_9FLAO</name>
<dbReference type="Gene3D" id="2.60.40.3680">
    <property type="match status" value="2"/>
</dbReference>